<dbReference type="PANTHER" id="PTHR35394">
    <property type="entry name" value="DUF3176 DOMAIN-CONTAINING PROTEIN"/>
    <property type="match status" value="1"/>
</dbReference>
<dbReference type="GeneID" id="13396052"/>
<dbReference type="eggNOG" id="ENOG502SP41">
    <property type="taxonomic scope" value="Eukaryota"/>
</dbReference>
<feature type="non-terminal residue" evidence="3">
    <location>
        <position position="1"/>
    </location>
</feature>
<sequence length="100" mass="11054">WWQEILAATLLCASVVASYATLAPYAGKSLPEWPRYITISAILSIYSVVLRLAATFLLAEGLAQLKWRWFKKSGGVPLHDLVLHDSATRGPVGSLQLLFR</sequence>
<dbReference type="InParanoid" id="F9XP79"/>
<dbReference type="PANTHER" id="PTHR35394:SF5">
    <property type="entry name" value="DUF3176 DOMAIN-CONTAINING PROTEIN"/>
    <property type="match status" value="1"/>
</dbReference>
<evidence type="ECO:0000256" key="1">
    <source>
        <dbReference type="SAM" id="Phobius"/>
    </source>
</evidence>
<reference evidence="3 4" key="1">
    <citation type="journal article" date="2011" name="PLoS Genet.">
        <title>Finished genome of the fungal wheat pathogen Mycosphaerella graminicola reveals dispensome structure, chromosome plasticity, and stealth pathogenesis.</title>
        <authorList>
            <person name="Goodwin S.B."/>
            <person name="Ben M'barek S."/>
            <person name="Dhillon B."/>
            <person name="Wittenberg A.H.J."/>
            <person name="Crane C.F."/>
            <person name="Hane J.K."/>
            <person name="Foster A.J."/>
            <person name="Van der Lee T.A.J."/>
            <person name="Grimwood J."/>
            <person name="Aerts A."/>
            <person name="Antoniw J."/>
            <person name="Bailey A."/>
            <person name="Bluhm B."/>
            <person name="Bowler J."/>
            <person name="Bristow J."/>
            <person name="van der Burgt A."/>
            <person name="Canto-Canche B."/>
            <person name="Churchill A.C.L."/>
            <person name="Conde-Ferraez L."/>
            <person name="Cools H.J."/>
            <person name="Coutinho P.M."/>
            <person name="Csukai M."/>
            <person name="Dehal P."/>
            <person name="De Wit P."/>
            <person name="Donzelli B."/>
            <person name="van de Geest H.C."/>
            <person name="van Ham R.C.H.J."/>
            <person name="Hammond-Kosack K.E."/>
            <person name="Henrissat B."/>
            <person name="Kilian A."/>
            <person name="Kobayashi A.K."/>
            <person name="Koopmann E."/>
            <person name="Kourmpetis Y."/>
            <person name="Kuzniar A."/>
            <person name="Lindquist E."/>
            <person name="Lombard V."/>
            <person name="Maliepaard C."/>
            <person name="Martins N."/>
            <person name="Mehrabi R."/>
            <person name="Nap J.P.H."/>
            <person name="Ponomarenko A."/>
            <person name="Rudd J.J."/>
            <person name="Salamov A."/>
            <person name="Schmutz J."/>
            <person name="Schouten H.J."/>
            <person name="Shapiro H."/>
            <person name="Stergiopoulos I."/>
            <person name="Torriani S.F.F."/>
            <person name="Tu H."/>
            <person name="de Vries R.P."/>
            <person name="Waalwijk C."/>
            <person name="Ware S.B."/>
            <person name="Wiebenga A."/>
            <person name="Zwiers L.-H."/>
            <person name="Oliver R.P."/>
            <person name="Grigoriev I.V."/>
            <person name="Kema G.H.J."/>
        </authorList>
    </citation>
    <scope>NUCLEOTIDE SEQUENCE [LARGE SCALE GENOMIC DNA]</scope>
    <source>
        <strain evidence="4">CBS 115943 / IPO323</strain>
    </source>
</reference>
<dbReference type="STRING" id="336722.F9XP79"/>
<dbReference type="RefSeq" id="XP_003848026.1">
    <property type="nucleotide sequence ID" value="XM_003847978.1"/>
</dbReference>
<keyword evidence="4" id="KW-1185">Reference proteome</keyword>
<dbReference type="EMBL" id="CM001207">
    <property type="protein sequence ID" value="EGP83002.1"/>
    <property type="molecule type" value="Genomic_DNA"/>
</dbReference>
<keyword evidence="2" id="KW-0732">Signal</keyword>
<feature type="chain" id="PRO_5003390972" evidence="2">
    <location>
        <begin position="18"/>
        <end position="100"/>
    </location>
</feature>
<feature type="signal peptide" evidence="2">
    <location>
        <begin position="1"/>
        <end position="17"/>
    </location>
</feature>
<feature type="transmembrane region" description="Helical" evidence="1">
    <location>
        <begin position="36"/>
        <end position="59"/>
    </location>
</feature>
<keyword evidence="1" id="KW-0812">Transmembrane</keyword>
<evidence type="ECO:0000313" key="4">
    <source>
        <dbReference type="Proteomes" id="UP000008062"/>
    </source>
</evidence>
<dbReference type="OMA" id="WIWMESP"/>
<name>F9XP79_ZYMTI</name>
<organism evidence="3 4">
    <name type="scientific">Zymoseptoria tritici (strain CBS 115943 / IPO323)</name>
    <name type="common">Speckled leaf blotch fungus</name>
    <name type="synonym">Septoria tritici</name>
    <dbReference type="NCBI Taxonomy" id="336722"/>
    <lineage>
        <taxon>Eukaryota</taxon>
        <taxon>Fungi</taxon>
        <taxon>Dikarya</taxon>
        <taxon>Ascomycota</taxon>
        <taxon>Pezizomycotina</taxon>
        <taxon>Dothideomycetes</taxon>
        <taxon>Dothideomycetidae</taxon>
        <taxon>Mycosphaerellales</taxon>
        <taxon>Mycosphaerellaceae</taxon>
        <taxon>Zymoseptoria</taxon>
    </lineage>
</organism>
<accession>F9XP79</accession>
<dbReference type="HOGENOM" id="CLU_163761_0_0_1"/>
<feature type="non-terminal residue" evidence="3">
    <location>
        <position position="100"/>
    </location>
</feature>
<dbReference type="Pfam" id="PF11374">
    <property type="entry name" value="DUF3176"/>
    <property type="match status" value="1"/>
</dbReference>
<keyword evidence="1" id="KW-1133">Transmembrane helix</keyword>
<evidence type="ECO:0000313" key="3">
    <source>
        <dbReference type="EMBL" id="EGP83002.1"/>
    </source>
</evidence>
<dbReference type="InterPro" id="IPR021514">
    <property type="entry name" value="DUF3176"/>
</dbReference>
<gene>
    <name evidence="3" type="ORF">MYCGRDRAFT_28664</name>
</gene>
<proteinExistence type="predicted"/>
<dbReference type="Proteomes" id="UP000008062">
    <property type="component" value="Chromosome 12"/>
</dbReference>
<dbReference type="AlphaFoldDB" id="F9XP79"/>
<dbReference type="OrthoDB" id="5376804at2759"/>
<keyword evidence="1" id="KW-0472">Membrane</keyword>
<evidence type="ECO:0000256" key="2">
    <source>
        <dbReference type="SAM" id="SignalP"/>
    </source>
</evidence>
<protein>
    <submittedName>
        <fullName evidence="3">Uncharacterized protein</fullName>
    </submittedName>
</protein>
<dbReference type="KEGG" id="ztr:MYCGRDRAFT_28664"/>